<comment type="similarity">
    <text evidence="3">Belongs to the eukaryotic ribosomal protein eL32 family.</text>
</comment>
<evidence type="ECO:0000256" key="8">
    <source>
        <dbReference type="SAM" id="MobiDB-lite"/>
    </source>
</evidence>
<dbReference type="InterPro" id="IPR036351">
    <property type="entry name" value="Ribosomal_eL32_sf"/>
</dbReference>
<dbReference type="Proteomes" id="UP000681722">
    <property type="component" value="Unassembled WGS sequence"/>
</dbReference>
<keyword evidence="6" id="KW-0687">Ribonucleoprotein</keyword>
<protein>
    <recommendedName>
        <fullName evidence="7">60S ribosomal protein L32</fullName>
    </recommendedName>
</protein>
<dbReference type="Gene3D" id="1.10.10.10">
    <property type="entry name" value="Winged helix-like DNA-binding domain superfamily/Winged helix DNA-binding domain"/>
    <property type="match status" value="1"/>
</dbReference>
<dbReference type="SUPFAM" id="SSF52042">
    <property type="entry name" value="Ribosomal protein L32e"/>
    <property type="match status" value="1"/>
</dbReference>
<dbReference type="AlphaFoldDB" id="A0A814G0D9"/>
<evidence type="ECO:0000313" key="11">
    <source>
        <dbReference type="EMBL" id="CAF3762119.1"/>
    </source>
</evidence>
<evidence type="ECO:0000313" key="12">
    <source>
        <dbReference type="Proteomes" id="UP000663829"/>
    </source>
</evidence>
<dbReference type="EMBL" id="CAJNOQ010003001">
    <property type="protein sequence ID" value="CAF0990087.1"/>
    <property type="molecule type" value="Genomic_DNA"/>
</dbReference>
<accession>A0A814G0D9</accession>
<evidence type="ECO:0000313" key="10">
    <source>
        <dbReference type="EMBL" id="CAF0990087.1"/>
    </source>
</evidence>
<feature type="domain" description="Plectin/eS10 N-terminal" evidence="9">
    <location>
        <begin position="3"/>
        <end position="94"/>
    </location>
</feature>
<reference evidence="10" key="1">
    <citation type="submission" date="2021-02" db="EMBL/GenBank/DDBJ databases">
        <authorList>
            <person name="Nowell W R."/>
        </authorList>
    </citation>
    <scope>NUCLEOTIDE SEQUENCE</scope>
</reference>
<proteinExistence type="inferred from homology"/>
<dbReference type="OrthoDB" id="268693at2759"/>
<evidence type="ECO:0000256" key="3">
    <source>
        <dbReference type="ARBA" id="ARBA00008431"/>
    </source>
</evidence>
<feature type="region of interest" description="Disordered" evidence="8">
    <location>
        <begin position="125"/>
        <end position="190"/>
    </location>
</feature>
<dbReference type="SMART" id="SM01393">
    <property type="entry name" value="Ribosomal_L32e"/>
    <property type="match status" value="1"/>
</dbReference>
<evidence type="ECO:0000256" key="2">
    <source>
        <dbReference type="ARBA" id="ARBA00007278"/>
    </source>
</evidence>
<feature type="compositionally biased region" description="Basic and acidic residues" evidence="8">
    <location>
        <begin position="135"/>
        <end position="151"/>
    </location>
</feature>
<sequence length="317" mass="37414">MLMPKKHRTLIYEYLMREGVIVAEKEFGLDKHPAIAVPNIHVIKSLQSLKSRNLVKEQFAWRHYYWYLTNEGTNYLREYLNLPPEIVPATLKRPTRPDTKQAKRGYISIFLYTFFLRYIAQLDPTRSQSPQGDQGRQEYRRADRGGYDKQGEVGAGSSRPEYRGGFGRSRPRNDDNDRNHIMVSKLKPLNKGRILKKRTKKFVRHQSDRYIRLRPNWRKPRGIDNRVRRRFKGVYLMPSIGYGSDKRTRHMRPDGFRPFLVHNVKELEMLLMQNRKFAAEIGHTVSGPNRKKIVERAQQLAIKVTNPNARLRAEEKE</sequence>
<dbReference type="Proteomes" id="UP000663829">
    <property type="component" value="Unassembled WGS sequence"/>
</dbReference>
<dbReference type="FunFam" id="1.10.10.10:FF:000025">
    <property type="entry name" value="40S ribosomal protein S10"/>
    <property type="match status" value="1"/>
</dbReference>
<comment type="subcellular location">
    <subcellularLocation>
        <location evidence="1">Cytoplasm</location>
    </subcellularLocation>
</comment>
<name>A0A814G0D9_9BILA</name>
<evidence type="ECO:0000256" key="4">
    <source>
        <dbReference type="ARBA" id="ARBA00022490"/>
    </source>
</evidence>
<feature type="compositionally biased region" description="Basic and acidic residues" evidence="8">
    <location>
        <begin position="171"/>
        <end position="180"/>
    </location>
</feature>
<evidence type="ECO:0000256" key="7">
    <source>
        <dbReference type="ARBA" id="ARBA00035335"/>
    </source>
</evidence>
<evidence type="ECO:0000256" key="5">
    <source>
        <dbReference type="ARBA" id="ARBA00022980"/>
    </source>
</evidence>
<dbReference type="Pfam" id="PF03501">
    <property type="entry name" value="S10_plectin"/>
    <property type="match status" value="1"/>
</dbReference>
<dbReference type="CDD" id="cd00513">
    <property type="entry name" value="Ribosomal_L32_L32e"/>
    <property type="match status" value="1"/>
</dbReference>
<dbReference type="Pfam" id="PF01655">
    <property type="entry name" value="Ribosomal_L32e"/>
    <property type="match status" value="1"/>
</dbReference>
<dbReference type="GO" id="GO:0022625">
    <property type="term" value="C:cytosolic large ribosomal subunit"/>
    <property type="evidence" value="ECO:0007669"/>
    <property type="project" value="TreeGrafter"/>
</dbReference>
<dbReference type="GO" id="GO:0003735">
    <property type="term" value="F:structural constituent of ribosome"/>
    <property type="evidence" value="ECO:0007669"/>
    <property type="project" value="InterPro"/>
</dbReference>
<organism evidence="10 12">
    <name type="scientific">Didymodactylos carnosus</name>
    <dbReference type="NCBI Taxonomy" id="1234261"/>
    <lineage>
        <taxon>Eukaryota</taxon>
        <taxon>Metazoa</taxon>
        <taxon>Spiralia</taxon>
        <taxon>Gnathifera</taxon>
        <taxon>Rotifera</taxon>
        <taxon>Eurotatoria</taxon>
        <taxon>Bdelloidea</taxon>
        <taxon>Philodinida</taxon>
        <taxon>Philodinidae</taxon>
        <taxon>Didymodactylos</taxon>
    </lineage>
</organism>
<dbReference type="GO" id="GO:0002181">
    <property type="term" value="P:cytoplasmic translation"/>
    <property type="evidence" value="ECO:0007669"/>
    <property type="project" value="UniProtKB-ARBA"/>
</dbReference>
<evidence type="ECO:0000259" key="9">
    <source>
        <dbReference type="Pfam" id="PF03501"/>
    </source>
</evidence>
<dbReference type="InterPro" id="IPR001515">
    <property type="entry name" value="Ribosomal_eL32"/>
</dbReference>
<dbReference type="InterPro" id="IPR036388">
    <property type="entry name" value="WH-like_DNA-bd_sf"/>
</dbReference>
<dbReference type="PROSITE" id="PS00580">
    <property type="entry name" value="RIBOSOMAL_L32E"/>
    <property type="match status" value="1"/>
</dbReference>
<keyword evidence="5" id="KW-0689">Ribosomal protein</keyword>
<dbReference type="PANTHER" id="PTHR23413">
    <property type="entry name" value="60S RIBOSOMAL PROTEIN L32 AND DNA-DIRECTED RNA POLYMERASE II, SUBUNIT N"/>
    <property type="match status" value="1"/>
</dbReference>
<dbReference type="PANTHER" id="PTHR23413:SF1">
    <property type="entry name" value="RIBOSOMAL PROTEIN L32"/>
    <property type="match status" value="1"/>
</dbReference>
<dbReference type="InterPro" id="IPR018263">
    <property type="entry name" value="Ribosomal_eL32_CS"/>
</dbReference>
<keyword evidence="12" id="KW-1185">Reference proteome</keyword>
<evidence type="ECO:0000256" key="6">
    <source>
        <dbReference type="ARBA" id="ARBA00023274"/>
    </source>
</evidence>
<comment type="caution">
    <text evidence="10">The sequence shown here is derived from an EMBL/GenBank/DDBJ whole genome shotgun (WGS) entry which is preliminary data.</text>
</comment>
<dbReference type="EMBL" id="CAJOBC010003000">
    <property type="protein sequence ID" value="CAF3762119.1"/>
    <property type="molecule type" value="Genomic_DNA"/>
</dbReference>
<evidence type="ECO:0000256" key="1">
    <source>
        <dbReference type="ARBA" id="ARBA00004496"/>
    </source>
</evidence>
<keyword evidence="4" id="KW-0963">Cytoplasm</keyword>
<dbReference type="InterPro" id="IPR005326">
    <property type="entry name" value="Plectin_eS10_N"/>
</dbReference>
<comment type="similarity">
    <text evidence="2">Belongs to the eukaryotic ribosomal protein eS10 family.</text>
</comment>
<gene>
    <name evidence="10" type="ORF">GPM918_LOCUS13207</name>
    <name evidence="11" type="ORF">SRO942_LOCUS13206</name>
</gene>
<feature type="compositionally biased region" description="Polar residues" evidence="8">
    <location>
        <begin position="125"/>
        <end position="134"/>
    </location>
</feature>